<dbReference type="AlphaFoldDB" id="A0A6N9UCE7"/>
<dbReference type="Proteomes" id="UP000471293">
    <property type="component" value="Unassembled WGS sequence"/>
</dbReference>
<dbReference type="EMBL" id="JAAGLQ010000648">
    <property type="protein sequence ID" value="NEA19833.1"/>
    <property type="molecule type" value="Genomic_DNA"/>
</dbReference>
<protein>
    <submittedName>
        <fullName evidence="3">Uncharacterized protein</fullName>
    </submittedName>
</protein>
<accession>A0A6N9UCE7</accession>
<evidence type="ECO:0000256" key="2">
    <source>
        <dbReference type="SAM" id="MobiDB-lite"/>
    </source>
</evidence>
<evidence type="ECO:0000313" key="4">
    <source>
        <dbReference type="Proteomes" id="UP000471293"/>
    </source>
</evidence>
<organism evidence="3 4">
    <name type="scientific">Streptomyces halstedii</name>
    <dbReference type="NCBI Taxonomy" id="1944"/>
    <lineage>
        <taxon>Bacteria</taxon>
        <taxon>Bacillati</taxon>
        <taxon>Actinomycetota</taxon>
        <taxon>Actinomycetes</taxon>
        <taxon>Kitasatosporales</taxon>
        <taxon>Streptomycetaceae</taxon>
        <taxon>Streptomyces</taxon>
    </lineage>
</organism>
<feature type="coiled-coil region" evidence="1">
    <location>
        <begin position="172"/>
        <end position="220"/>
    </location>
</feature>
<evidence type="ECO:0000313" key="3">
    <source>
        <dbReference type="EMBL" id="NEA19833.1"/>
    </source>
</evidence>
<name>A0A6N9UCE7_STRHA</name>
<sequence length="295" mass="32642">MNLRDTLDYLARLVQQDADRTKAEAHGESPEQLLAAAEKRAAELSRLHQKACRALDLMQHDRDAHRERAENFEGRAKAMEASRDHEAAAREQAQQDAKDAKERARVATVAALNLRRQTPDAAQRTLDTIRDASTALEAWVTLGMYYGLTPEQAGQGARAWRTAAETIAERHAQRAENDVKEIAERLATSEKRADDADRHAQTAEATTRELATRLDAAEKRAQDEACHSALCRISRDGWRHRAMTRQAAIDRVRALHTPVDHNGRAICTDCSGYADGSTDSGAAPYPCSTLALLDD</sequence>
<dbReference type="RefSeq" id="WP_164349390.1">
    <property type="nucleotide sequence ID" value="NZ_JAAGLQ010000648.1"/>
</dbReference>
<feature type="region of interest" description="Disordered" evidence="2">
    <location>
        <begin position="77"/>
        <end position="100"/>
    </location>
</feature>
<reference evidence="3 4" key="1">
    <citation type="submission" date="2020-01" db="EMBL/GenBank/DDBJ databases">
        <title>Insect and environment-associated Actinomycetes.</title>
        <authorList>
            <person name="Currrie C."/>
            <person name="Chevrette M."/>
            <person name="Carlson C."/>
            <person name="Stubbendieck R."/>
            <person name="Wendt-Pienkowski E."/>
        </authorList>
    </citation>
    <scope>NUCLEOTIDE SEQUENCE [LARGE SCALE GENOMIC DNA]</scope>
    <source>
        <strain evidence="3 4">SID11342</strain>
    </source>
</reference>
<gene>
    <name evidence="3" type="ORF">G3I29_31150</name>
</gene>
<evidence type="ECO:0000256" key="1">
    <source>
        <dbReference type="SAM" id="Coils"/>
    </source>
</evidence>
<feature type="compositionally biased region" description="Basic and acidic residues" evidence="2">
    <location>
        <begin position="77"/>
        <end position="89"/>
    </location>
</feature>
<comment type="caution">
    <text evidence="3">The sequence shown here is derived from an EMBL/GenBank/DDBJ whole genome shotgun (WGS) entry which is preliminary data.</text>
</comment>
<proteinExistence type="predicted"/>
<keyword evidence="1" id="KW-0175">Coiled coil</keyword>